<dbReference type="EMBL" id="JAGTPX010000002">
    <property type="protein sequence ID" value="MBR8668295.1"/>
    <property type="molecule type" value="Genomic_DNA"/>
</dbReference>
<evidence type="ECO:0000259" key="1">
    <source>
        <dbReference type="PROSITE" id="PS50234"/>
    </source>
</evidence>
<dbReference type="Pfam" id="PF13519">
    <property type="entry name" value="VWA_2"/>
    <property type="match status" value="1"/>
</dbReference>
<proteinExistence type="predicted"/>
<dbReference type="SMART" id="SM00327">
    <property type="entry name" value="VWA"/>
    <property type="match status" value="1"/>
</dbReference>
<reference evidence="2" key="1">
    <citation type="submission" date="2021-04" db="EMBL/GenBank/DDBJ databases">
        <title>Genomic analysis of electroactive and textile dye degrading Bacillus circulans strain: DC10 isolated from constructed wetland-microbial fuel cells treating textile dye wastewaters.</title>
        <authorList>
            <person name="Patel D.U."/>
            <person name="Desai C.R."/>
        </authorList>
    </citation>
    <scope>NUCLEOTIDE SEQUENCE</scope>
    <source>
        <strain evidence="2">DC10</strain>
    </source>
</reference>
<dbReference type="PANTHER" id="PTHR22588:SF3">
    <property type="entry name" value="VWFA DOMAIN-CONTAINING PROTEIN"/>
    <property type="match status" value="1"/>
</dbReference>
<dbReference type="AlphaFoldDB" id="A0A941JHC7"/>
<feature type="domain" description="VWFA" evidence="1">
    <location>
        <begin position="76"/>
        <end position="330"/>
    </location>
</feature>
<comment type="caution">
    <text evidence="2">The sequence shown here is derived from an EMBL/GenBank/DDBJ whole genome shotgun (WGS) entry which is preliminary data.</text>
</comment>
<dbReference type="SMART" id="SM00635">
    <property type="entry name" value="BID_2"/>
    <property type="match status" value="1"/>
</dbReference>
<dbReference type="CDD" id="cd00198">
    <property type="entry name" value="vWFA"/>
    <property type="match status" value="1"/>
</dbReference>
<dbReference type="PROSITE" id="PS50234">
    <property type="entry name" value="VWFA"/>
    <property type="match status" value="1"/>
</dbReference>
<dbReference type="InterPro" id="IPR003343">
    <property type="entry name" value="Big_2"/>
</dbReference>
<dbReference type="PANTHER" id="PTHR22588">
    <property type="entry name" value="VWFA DOMAIN-CONTAINING PROTEIN"/>
    <property type="match status" value="1"/>
</dbReference>
<dbReference type="Gene3D" id="3.40.50.410">
    <property type="entry name" value="von Willebrand factor, type A domain"/>
    <property type="match status" value="1"/>
</dbReference>
<dbReference type="SUPFAM" id="SSF53300">
    <property type="entry name" value="vWA-like"/>
    <property type="match status" value="1"/>
</dbReference>
<protein>
    <submittedName>
        <fullName evidence="2">VWA domain-containing protein</fullName>
    </submittedName>
</protein>
<dbReference type="InterPro" id="IPR036465">
    <property type="entry name" value="vWFA_dom_sf"/>
</dbReference>
<organism evidence="2">
    <name type="scientific">Niallia circulans</name>
    <name type="common">Bacillus circulans</name>
    <dbReference type="NCBI Taxonomy" id="1397"/>
    <lineage>
        <taxon>Bacteria</taxon>
        <taxon>Bacillati</taxon>
        <taxon>Bacillota</taxon>
        <taxon>Bacilli</taxon>
        <taxon>Bacillales</taxon>
        <taxon>Bacillaceae</taxon>
        <taxon>Niallia</taxon>
    </lineage>
</organism>
<sequence>MRRTKLASKFLIVLFLLILLVPIQIKAATAAPAVNFTVTPSQSVIVKPSTGVAQGSLDVRLTPVGKATNANRTPVDVVFVFDKSGSMDELGKNPSKFQSAKDAVAEAVNIFGTNPNYNDRFALIPFSSDVETDKIVNFPIKGSNVLNNVNTNLKEIQNKANSLTAYGGTNYTQSIQKANAFLTSGNNNEGKYVIFLTDGEPTSLIQKETFEDTKKVCIRSFFGICIEYESKKVSVEDNVTYTIYTNNTATATRSDGTVISRDLNNIQKAINASINSEVNKLAANNIKLYSIGFGTDKEVDMNYLRKLSEITGVTAQQASTNTISKIFEDISQKVATPTISTTIKINASKYGSKVKLADNANATTDSAGDILIKKDILFPINQEPSGAIDMSLPLTFSEAGTYVFDNIVMQYKDLDGNTQTKNTSATIQVKADAPASFSSTMTLKKEVNELNDLIKTSNSDDKTNYFNVEYILNPIGIVNNSVSGKLTQLVIEQPLPDSVSLVSADNVKEMNKNGLRYAVITLPNEVNYSGGKFTPSVITKTIQYKVNYAVNNLSMPRADLYFKDSRFTNTNETTIAPSTQTMNMKVQLKESTLNKYIGDAAGIIEKREQETNKKLANTEFPNDYNLANKPVKDMVFEKGSNNQTIEITYSDNSIAYLHFLPDFELVGQDTSTIYKSGSTSTEFIDAVLTNKVPGHDVAYAYKIDNASNSTGWKTFKPEAKISIETAGENTISIKASGGFANNTEIVKKIKIAWPITSITIEPNPLEVNVGGTKNFTIKVEPSNASNMNLDISMANPSISSLIPGQNTITGNIAGNTELIVKTTDGSNIVQRIPVRVMDPYVKLDDISFTKPVYTIERSDGTNPDLIAVEDLLLFHPSNATDKDIEEVLTNASDTVEVIKQGDQYYLKAKDVGYAEITAIAEKQKDGTQPKDSALFKVVKKRSEEGGDGRW</sequence>
<accession>A0A941JHC7</accession>
<dbReference type="InterPro" id="IPR052229">
    <property type="entry name" value="Collagen-VI/PIF"/>
</dbReference>
<dbReference type="InterPro" id="IPR002035">
    <property type="entry name" value="VWF_A"/>
</dbReference>
<dbReference type="Gene3D" id="2.60.40.1080">
    <property type="match status" value="1"/>
</dbReference>
<evidence type="ECO:0000313" key="2">
    <source>
        <dbReference type="EMBL" id="MBR8668295.1"/>
    </source>
</evidence>
<dbReference type="RefSeq" id="WP_212116912.1">
    <property type="nucleotide sequence ID" value="NZ_JAGTPX020000002.1"/>
</dbReference>
<gene>
    <name evidence="2" type="ORF">KD144_01975</name>
</gene>
<name>A0A941JHC7_NIACI</name>